<evidence type="ECO:0000259" key="2">
    <source>
        <dbReference type="PROSITE" id="PS51857"/>
    </source>
</evidence>
<dbReference type="Gene3D" id="2.40.50.140">
    <property type="entry name" value="Nucleic acid-binding proteins"/>
    <property type="match status" value="1"/>
</dbReference>
<dbReference type="PROSITE" id="PS51857">
    <property type="entry name" value="CSD_2"/>
    <property type="match status" value="1"/>
</dbReference>
<dbReference type="AlphaFoldDB" id="A0A1B4V4F0"/>
<dbReference type="SUPFAM" id="SSF50249">
    <property type="entry name" value="Nucleic acid-binding proteins"/>
    <property type="match status" value="1"/>
</dbReference>
<reference evidence="3 4" key="1">
    <citation type="submission" date="2015-08" db="EMBL/GenBank/DDBJ databases">
        <title>Complete genome sequence of Sulfurifustis variabilis.</title>
        <authorList>
            <person name="Miura A."/>
            <person name="Kojima H."/>
            <person name="Fukui M."/>
        </authorList>
    </citation>
    <scope>NUCLEOTIDE SEQUENCE [LARGE SCALE GENOMIC DNA]</scope>
    <source>
        <strain evidence="4">skN76</strain>
    </source>
</reference>
<feature type="domain" description="CSD" evidence="2">
    <location>
        <begin position="116"/>
        <end position="180"/>
    </location>
</feature>
<dbReference type="EMBL" id="AP014936">
    <property type="protein sequence ID" value="BAU48418.1"/>
    <property type="molecule type" value="Genomic_DNA"/>
</dbReference>
<dbReference type="SUPFAM" id="SSF69754">
    <property type="entry name" value="Ribosome binding protein Y (YfiA homologue)"/>
    <property type="match status" value="1"/>
</dbReference>
<sequence>MKLPLQIVFRNLDPSDAIEAKVRERAERLERYADDVMSCRVVVEAEHKHRHQGHLYHVRVDLKVPGAELVASREPELNHAHEDVYVAIRDAFDAVRRRLEDHERRRRGDVKSHETPPHGRIVELNPGEDYGRIETGDGRTVYFHRHSVIDADFGDLAVGAEVRFVEEMGERGPQASTVRLVGKHHPG</sequence>
<proteinExistence type="predicted"/>
<dbReference type="Gene3D" id="3.30.160.100">
    <property type="entry name" value="Ribosome hibernation promotion factor-like"/>
    <property type="match status" value="1"/>
</dbReference>
<feature type="compositionally biased region" description="Basic and acidic residues" evidence="1">
    <location>
        <begin position="109"/>
        <end position="121"/>
    </location>
</feature>
<dbReference type="Pfam" id="PF00313">
    <property type="entry name" value="CSD"/>
    <property type="match status" value="1"/>
</dbReference>
<evidence type="ECO:0000313" key="4">
    <source>
        <dbReference type="Proteomes" id="UP000218899"/>
    </source>
</evidence>
<dbReference type="InterPro" id="IPR036567">
    <property type="entry name" value="RHF-like"/>
</dbReference>
<dbReference type="NCBIfam" id="TIGR00741">
    <property type="entry name" value="yfiA"/>
    <property type="match status" value="1"/>
</dbReference>
<accession>A0A1B4V4F0</accession>
<protein>
    <submittedName>
        <fullName evidence="3">RaiA ribosome-associated inhibitor A</fullName>
    </submittedName>
</protein>
<dbReference type="OrthoDB" id="9782252at2"/>
<dbReference type="Pfam" id="PF02482">
    <property type="entry name" value="Ribosomal_S30AE"/>
    <property type="match status" value="1"/>
</dbReference>
<dbReference type="KEGG" id="sva:SVA_1864"/>
<evidence type="ECO:0000313" key="3">
    <source>
        <dbReference type="EMBL" id="BAU48418.1"/>
    </source>
</evidence>
<dbReference type="InterPro" id="IPR012340">
    <property type="entry name" value="NA-bd_OB-fold"/>
</dbReference>
<dbReference type="GO" id="GO:0003676">
    <property type="term" value="F:nucleic acid binding"/>
    <property type="evidence" value="ECO:0007669"/>
    <property type="project" value="InterPro"/>
</dbReference>
<dbReference type="InterPro" id="IPR003489">
    <property type="entry name" value="RHF/RaiA"/>
</dbReference>
<gene>
    <name evidence="3" type="ORF">SVA_1864</name>
</gene>
<dbReference type="CDD" id="cd00552">
    <property type="entry name" value="RaiA"/>
    <property type="match status" value="1"/>
</dbReference>
<feature type="region of interest" description="Disordered" evidence="1">
    <location>
        <begin position="101"/>
        <end position="130"/>
    </location>
</feature>
<organism evidence="3 4">
    <name type="scientific">Sulfurifustis variabilis</name>
    <dbReference type="NCBI Taxonomy" id="1675686"/>
    <lineage>
        <taxon>Bacteria</taxon>
        <taxon>Pseudomonadati</taxon>
        <taxon>Pseudomonadota</taxon>
        <taxon>Gammaproteobacteria</taxon>
        <taxon>Acidiferrobacterales</taxon>
        <taxon>Acidiferrobacteraceae</taxon>
        <taxon>Sulfurifustis</taxon>
    </lineage>
</organism>
<dbReference type="InterPro" id="IPR002059">
    <property type="entry name" value="CSP_DNA-bd"/>
</dbReference>
<dbReference type="Proteomes" id="UP000218899">
    <property type="component" value="Chromosome"/>
</dbReference>
<keyword evidence="4" id="KW-1185">Reference proteome</keyword>
<evidence type="ECO:0000256" key="1">
    <source>
        <dbReference type="SAM" id="MobiDB-lite"/>
    </source>
</evidence>
<dbReference type="RefSeq" id="WP_096460927.1">
    <property type="nucleotide sequence ID" value="NZ_AP014936.1"/>
</dbReference>
<name>A0A1B4V4F0_9GAMM</name>